<keyword evidence="8" id="KW-0812">Transmembrane</keyword>
<dbReference type="GO" id="GO:0005524">
    <property type="term" value="F:ATP binding"/>
    <property type="evidence" value="ECO:0007669"/>
    <property type="project" value="UniProtKB-KW"/>
</dbReference>
<dbReference type="Proteomes" id="UP000663720">
    <property type="component" value="Chromosome"/>
</dbReference>
<feature type="transmembrane region" description="Helical" evidence="8">
    <location>
        <begin position="149"/>
        <end position="171"/>
    </location>
</feature>
<dbReference type="PROSITE" id="PS50109">
    <property type="entry name" value="HIS_KIN"/>
    <property type="match status" value="1"/>
</dbReference>
<sequence length="438" mass="49760">MFVGLAVIFEGLMVIYWTAVVEPRLKTESQIVAKAMAQFRSNDIADALSTDRGQTKPDKVIKCMDLAIVLTNPATKTPFIKGIELEVDPDVVNIGEDTIISRGNVLCKSCYITEIPLYASETRELMGIAKFYMSMDFFRNLKNEMVVRFFEMSLIIIILISAVGFLTTLLIKPLNILSDYLMRKDAHDLSATPDLTGMVTIEIKMVKTAMDDLLVRAQAHALEINKAYTKLKNTQAQLVQTGRLASIGELAAGVAHELNQPLMVIKTTSQILPKYIDRMTKDQILDHMNTVKRNTERMTSIINHLRTFSRQKQAKYEAVDINKVINDAFLMIGQQLKLRNIMVEMRLDPQLPDCFGNLNQLEQVFLNLITNARDTLIEADEIKGRADPEYMGKLNITTRSSNEKDNSIEPTHKRKIHYNIKYVPPIRIILFCKFINQI</sequence>
<evidence type="ECO:0000256" key="3">
    <source>
        <dbReference type="ARBA" id="ARBA00022679"/>
    </source>
</evidence>
<dbReference type="SUPFAM" id="SSF47384">
    <property type="entry name" value="Homodimeric domain of signal transducing histidine kinase"/>
    <property type="match status" value="1"/>
</dbReference>
<evidence type="ECO:0000256" key="1">
    <source>
        <dbReference type="ARBA" id="ARBA00000085"/>
    </source>
</evidence>
<dbReference type="EC" id="2.7.13.3" evidence="2"/>
<dbReference type="GO" id="GO:0000155">
    <property type="term" value="F:phosphorelay sensor kinase activity"/>
    <property type="evidence" value="ECO:0007669"/>
    <property type="project" value="InterPro"/>
</dbReference>
<evidence type="ECO:0000313" key="11">
    <source>
        <dbReference type="Proteomes" id="UP000663720"/>
    </source>
</evidence>
<dbReference type="CDD" id="cd00082">
    <property type="entry name" value="HisKA"/>
    <property type="match status" value="1"/>
</dbReference>
<dbReference type="Pfam" id="PF00512">
    <property type="entry name" value="HisKA"/>
    <property type="match status" value="1"/>
</dbReference>
<gene>
    <name evidence="10" type="ORF">dnl_59660</name>
</gene>
<keyword evidence="8" id="KW-1133">Transmembrane helix</keyword>
<organism evidence="10 11">
    <name type="scientific">Desulfonema limicola</name>
    <dbReference type="NCBI Taxonomy" id="45656"/>
    <lineage>
        <taxon>Bacteria</taxon>
        <taxon>Pseudomonadati</taxon>
        <taxon>Thermodesulfobacteriota</taxon>
        <taxon>Desulfobacteria</taxon>
        <taxon>Desulfobacterales</taxon>
        <taxon>Desulfococcaceae</taxon>
        <taxon>Desulfonema</taxon>
    </lineage>
</organism>
<keyword evidence="11" id="KW-1185">Reference proteome</keyword>
<dbReference type="Gene3D" id="1.10.287.130">
    <property type="match status" value="1"/>
</dbReference>
<evidence type="ECO:0000313" key="10">
    <source>
        <dbReference type="EMBL" id="QTA83553.1"/>
    </source>
</evidence>
<evidence type="ECO:0000256" key="8">
    <source>
        <dbReference type="SAM" id="Phobius"/>
    </source>
</evidence>
<keyword evidence="7" id="KW-0902">Two-component regulatory system</keyword>
<dbReference type="PANTHER" id="PTHR43065:SF46">
    <property type="entry name" value="C4-DICARBOXYLATE TRANSPORT SENSOR PROTEIN DCTB"/>
    <property type="match status" value="1"/>
</dbReference>
<keyword evidence="5 10" id="KW-0418">Kinase</keyword>
<dbReference type="InterPro" id="IPR003661">
    <property type="entry name" value="HisK_dim/P_dom"/>
</dbReference>
<dbReference type="PANTHER" id="PTHR43065">
    <property type="entry name" value="SENSOR HISTIDINE KINASE"/>
    <property type="match status" value="1"/>
</dbReference>
<evidence type="ECO:0000256" key="5">
    <source>
        <dbReference type="ARBA" id="ARBA00022777"/>
    </source>
</evidence>
<dbReference type="InterPro" id="IPR036097">
    <property type="entry name" value="HisK_dim/P_sf"/>
</dbReference>
<dbReference type="SUPFAM" id="SSF55874">
    <property type="entry name" value="ATPase domain of HSP90 chaperone/DNA topoisomerase II/histidine kinase"/>
    <property type="match status" value="1"/>
</dbReference>
<keyword evidence="4" id="KW-0547">Nucleotide-binding</keyword>
<evidence type="ECO:0000256" key="4">
    <source>
        <dbReference type="ARBA" id="ARBA00022741"/>
    </source>
</evidence>
<evidence type="ECO:0000256" key="7">
    <source>
        <dbReference type="ARBA" id="ARBA00023012"/>
    </source>
</evidence>
<keyword evidence="8" id="KW-0472">Membrane</keyword>
<dbReference type="KEGG" id="dli:dnl_59660"/>
<protein>
    <recommendedName>
        <fullName evidence="2">histidine kinase</fullName>
        <ecNumber evidence="2">2.7.13.3</ecNumber>
    </recommendedName>
</protein>
<reference evidence="10" key="1">
    <citation type="journal article" date="2021" name="Microb. Physiol.">
        <title>Proteogenomic Insights into the Physiology of Marine, Sulfate-Reducing, Filamentous Desulfonema limicola and Desulfonema magnum.</title>
        <authorList>
            <person name="Schnaars V."/>
            <person name="Wohlbrand L."/>
            <person name="Scheve S."/>
            <person name="Hinrichs C."/>
            <person name="Reinhardt R."/>
            <person name="Rabus R."/>
        </authorList>
    </citation>
    <scope>NUCLEOTIDE SEQUENCE</scope>
    <source>
        <strain evidence="10">5ac10</strain>
    </source>
</reference>
<proteinExistence type="predicted"/>
<feature type="domain" description="Histidine kinase" evidence="9">
    <location>
        <begin position="253"/>
        <end position="372"/>
    </location>
</feature>
<dbReference type="InterPro" id="IPR036890">
    <property type="entry name" value="HATPase_C_sf"/>
</dbReference>
<comment type="catalytic activity">
    <reaction evidence="1">
        <text>ATP + protein L-histidine = ADP + protein N-phospho-L-histidine.</text>
        <dbReference type="EC" id="2.7.13.3"/>
    </reaction>
</comment>
<evidence type="ECO:0000259" key="9">
    <source>
        <dbReference type="PROSITE" id="PS50109"/>
    </source>
</evidence>
<dbReference type="EMBL" id="CP061799">
    <property type="protein sequence ID" value="QTA83553.1"/>
    <property type="molecule type" value="Genomic_DNA"/>
</dbReference>
<evidence type="ECO:0000256" key="2">
    <source>
        <dbReference type="ARBA" id="ARBA00012438"/>
    </source>
</evidence>
<evidence type="ECO:0000256" key="6">
    <source>
        <dbReference type="ARBA" id="ARBA00022840"/>
    </source>
</evidence>
<dbReference type="InterPro" id="IPR005467">
    <property type="entry name" value="His_kinase_dom"/>
</dbReference>
<dbReference type="AlphaFoldDB" id="A0A975BDY6"/>
<dbReference type="SMART" id="SM00388">
    <property type="entry name" value="HisKA"/>
    <property type="match status" value="1"/>
</dbReference>
<name>A0A975BDY6_9BACT</name>
<dbReference type="Gene3D" id="3.30.565.10">
    <property type="entry name" value="Histidine kinase-like ATPase, C-terminal domain"/>
    <property type="match status" value="1"/>
</dbReference>
<keyword evidence="3" id="KW-0808">Transferase</keyword>
<accession>A0A975BDY6</accession>
<keyword evidence="6" id="KW-0067">ATP-binding</keyword>